<evidence type="ECO:0000313" key="3">
    <source>
        <dbReference type="Proteomes" id="UP000467840"/>
    </source>
</evidence>
<keyword evidence="3" id="KW-1185">Reference proteome</keyword>
<organism evidence="2 3">
    <name type="scientific">Hevea brasiliensis</name>
    <name type="common">Para rubber tree</name>
    <name type="synonym">Siphonia brasiliensis</name>
    <dbReference type="NCBI Taxonomy" id="3981"/>
    <lineage>
        <taxon>Eukaryota</taxon>
        <taxon>Viridiplantae</taxon>
        <taxon>Streptophyta</taxon>
        <taxon>Embryophyta</taxon>
        <taxon>Tracheophyta</taxon>
        <taxon>Spermatophyta</taxon>
        <taxon>Magnoliopsida</taxon>
        <taxon>eudicotyledons</taxon>
        <taxon>Gunneridae</taxon>
        <taxon>Pentapetalae</taxon>
        <taxon>rosids</taxon>
        <taxon>fabids</taxon>
        <taxon>Malpighiales</taxon>
        <taxon>Euphorbiaceae</taxon>
        <taxon>Crotonoideae</taxon>
        <taxon>Micrandreae</taxon>
        <taxon>Hevea</taxon>
    </lineage>
</organism>
<evidence type="ECO:0000313" key="2">
    <source>
        <dbReference type="EMBL" id="KAF2282075.1"/>
    </source>
</evidence>
<comment type="caution">
    <text evidence="2">The sequence shown here is derived from an EMBL/GenBank/DDBJ whole genome shotgun (WGS) entry which is preliminary data.</text>
</comment>
<reference evidence="2 3" key="1">
    <citation type="journal article" date="2020" name="Mol. Plant">
        <title>The Chromosome-Based Rubber Tree Genome Provides New Insights into Spurge Genome Evolution and Rubber Biosynthesis.</title>
        <authorList>
            <person name="Liu J."/>
            <person name="Shi C."/>
            <person name="Shi C.C."/>
            <person name="Li W."/>
            <person name="Zhang Q.J."/>
            <person name="Zhang Y."/>
            <person name="Li K."/>
            <person name="Lu H.F."/>
            <person name="Shi C."/>
            <person name="Zhu S.T."/>
            <person name="Xiao Z.Y."/>
            <person name="Nan H."/>
            <person name="Yue Y."/>
            <person name="Zhu X.G."/>
            <person name="Wu Y."/>
            <person name="Hong X.N."/>
            <person name="Fan G.Y."/>
            <person name="Tong Y."/>
            <person name="Zhang D."/>
            <person name="Mao C.L."/>
            <person name="Liu Y.L."/>
            <person name="Hao S.J."/>
            <person name="Liu W.Q."/>
            <person name="Lv M.Q."/>
            <person name="Zhang H.B."/>
            <person name="Liu Y."/>
            <person name="Hu-Tang G.R."/>
            <person name="Wang J.P."/>
            <person name="Wang J.H."/>
            <person name="Sun Y.H."/>
            <person name="Ni S.B."/>
            <person name="Chen W.B."/>
            <person name="Zhang X.C."/>
            <person name="Jiao Y.N."/>
            <person name="Eichler E.E."/>
            <person name="Li G.H."/>
            <person name="Liu X."/>
            <person name="Gao L.Z."/>
        </authorList>
    </citation>
    <scope>NUCLEOTIDE SEQUENCE [LARGE SCALE GENOMIC DNA]</scope>
    <source>
        <strain evidence="3">cv. GT1</strain>
        <tissue evidence="2">Leaf</tissue>
    </source>
</reference>
<feature type="region of interest" description="Disordered" evidence="1">
    <location>
        <begin position="662"/>
        <end position="695"/>
    </location>
</feature>
<evidence type="ECO:0000256" key="1">
    <source>
        <dbReference type="SAM" id="MobiDB-lite"/>
    </source>
</evidence>
<protein>
    <submittedName>
        <fullName evidence="2">Uncharacterized protein</fullName>
    </submittedName>
</protein>
<sequence>MLSLQKTSYPAPGATDNSTALFLTAEFQGLAKLLADTNSLPMLSGFLAEVVGTNDVMAGYPYINILRHNLRLSRDDIARLTNFKHGHYNLVWMAEVLYRSLLQITQEYNVDSPQLQRLARCCASKIHKLHGKSPAYNFFSPASIACVQELSSYLQRVGINEHLGVDVITENSLKVLDNLSRYFALKMRQEFCLLLTFYGASYDKLPQACMSAVLVRRILHVNGKAVQTPVRNLSAQESRARQLVSEAITTHLEQTKKRLEYVEVIVNRRHSWYMLHRKLVQVFHSMFTLPKLREDYSALKRLDAVYKDSIMYGDCAKFFESLRNIKLMNIDRYKKHPELVAALRTVQSSYKVASHTEYMAAVRNCASQPRPVPLRCFMLTDPKRSGVLGLANRKVRAKMGTVSRWLKRQSYAVRCKFWQSTGHYPTTVAANTYERPESRVRGSAGDDDAVAVLHSRPSNDNCRLRTLLAHFLKLLSRKHQHRASSLTALNLCYANGIGHMLAGGTRASANHKVRHPVGTHTSRYLRESQRARSLLLRAESLCNLYAAYADQASGRKLDIESLPASNDHTKKRTRVFLPGISRISGRSSEKSGNFGSLVKRRRLISHDPESMSRKCVHSDQGVAAHGNVQPSTGPLPTSFGHKQKCGINSAAEWRMSALRSTPSSNDNCVAESNTALSATPARQDAGRQRRKKKHRVIHALKKRLLWALCTSHTCAAELPVSDASSTASEHSPHSTQRHKIRRKPTSATPKQSTLTLYVPSLTATKAEGTYNCCARGVSSEGMPWHESTDSSCSQASPEDERTSGFR</sequence>
<feature type="region of interest" description="Disordered" evidence="1">
    <location>
        <begin position="779"/>
        <end position="806"/>
    </location>
</feature>
<feature type="compositionally biased region" description="Basic residues" evidence="1">
    <location>
        <begin position="735"/>
        <end position="744"/>
    </location>
</feature>
<feature type="region of interest" description="Disordered" evidence="1">
    <location>
        <begin position="722"/>
        <end position="752"/>
    </location>
</feature>
<feature type="compositionally biased region" description="Polar residues" evidence="1">
    <location>
        <begin position="662"/>
        <end position="677"/>
    </location>
</feature>
<proteinExistence type="predicted"/>
<dbReference type="EMBL" id="JAAGAX010000511">
    <property type="protein sequence ID" value="KAF2282075.1"/>
    <property type="molecule type" value="Genomic_DNA"/>
</dbReference>
<name>A0A6A6K0U3_HEVBR</name>
<dbReference type="Proteomes" id="UP000467840">
    <property type="component" value="Unassembled WGS sequence"/>
</dbReference>
<accession>A0A6A6K0U3</accession>
<dbReference type="AlphaFoldDB" id="A0A6A6K0U3"/>
<gene>
    <name evidence="2" type="ORF">GH714_042899</name>
</gene>